<protein>
    <submittedName>
        <fullName evidence="2">PII-like protein</fullName>
    </submittedName>
</protein>
<dbReference type="Gene3D" id="3.30.70.120">
    <property type="match status" value="1"/>
</dbReference>
<dbReference type="PRINTS" id="PR00340">
    <property type="entry name" value="PIIGLNB"/>
</dbReference>
<organism evidence="2">
    <name type="scientific">Clostridium longisporum</name>
    <dbReference type="NCBI Taxonomy" id="1523"/>
    <lineage>
        <taxon>Bacteria</taxon>
        <taxon>Bacillati</taxon>
        <taxon>Bacillota</taxon>
        <taxon>Clostridia</taxon>
        <taxon>Eubacteriales</taxon>
        <taxon>Clostridiaceae</taxon>
        <taxon>Clostridium</taxon>
    </lineage>
</organism>
<dbReference type="PROSITE" id="PS00638">
    <property type="entry name" value="PII_GLNB_CTER"/>
    <property type="match status" value="1"/>
</dbReference>
<dbReference type="GO" id="GO:0005829">
    <property type="term" value="C:cytosol"/>
    <property type="evidence" value="ECO:0007669"/>
    <property type="project" value="TreeGrafter"/>
</dbReference>
<dbReference type="InterPro" id="IPR011322">
    <property type="entry name" value="N-reg_PII-like_a/b"/>
</dbReference>
<dbReference type="Pfam" id="PF00543">
    <property type="entry name" value="P-II"/>
    <property type="match status" value="1"/>
</dbReference>
<dbReference type="SMART" id="SM00938">
    <property type="entry name" value="P-II"/>
    <property type="match status" value="1"/>
</dbReference>
<dbReference type="InterPro" id="IPR002187">
    <property type="entry name" value="N-reg_PII"/>
</dbReference>
<dbReference type="GO" id="GO:0030234">
    <property type="term" value="F:enzyme regulator activity"/>
    <property type="evidence" value="ECO:0007669"/>
    <property type="project" value="InterPro"/>
</dbReference>
<dbReference type="EMBL" id="L49336">
    <property type="protein sequence ID" value="AAC05716.1"/>
    <property type="molecule type" value="Genomic_DNA"/>
</dbReference>
<sequence>MKKIEAVIRPEKLEELKDALKKGNINGITVDQVMGCGQQHGWTEHYRGSEIMVNFLPKVEVKVIVDDSKVQEVINLIIDTVKTGEVGDGKIFVSDVSECIRIRTGEKGLDAL</sequence>
<evidence type="ECO:0000313" key="2">
    <source>
        <dbReference type="EMBL" id="AAC05716.1"/>
    </source>
</evidence>
<dbReference type="InterPro" id="IPR015867">
    <property type="entry name" value="N-reg_PII/ATP_PRibTrfase_C"/>
</dbReference>
<evidence type="ECO:0000256" key="1">
    <source>
        <dbReference type="RuleBase" id="RU003936"/>
    </source>
</evidence>
<accession>Q46132</accession>
<proteinExistence type="inferred from homology"/>
<dbReference type="PROSITE" id="PS51343">
    <property type="entry name" value="PII_GLNB_DOM"/>
    <property type="match status" value="1"/>
</dbReference>
<comment type="similarity">
    <text evidence="1">Belongs to the P(II) protein family.</text>
</comment>
<reference evidence="2" key="1">
    <citation type="journal article" date="1998" name="Mol. Gen. Genet.">
        <title>Isolation and characterisation of an aryl-beta-D-glucoside uptake and utilisation system (abg) from the gram-positive ruminal Clostridium species C. longisporum.</title>
        <authorList>
            <person name="Brown G.D."/>
            <person name="Thomson J.A."/>
        </authorList>
    </citation>
    <scope>NUCLEOTIDE SEQUENCE</scope>
    <source>
        <strain evidence="2">B6405</strain>
    </source>
</reference>
<name>Q46132_CLOLO</name>
<dbReference type="SUPFAM" id="SSF54913">
    <property type="entry name" value="GlnB-like"/>
    <property type="match status" value="1"/>
</dbReference>
<dbReference type="AlphaFoldDB" id="Q46132"/>
<dbReference type="GO" id="GO:0005524">
    <property type="term" value="F:ATP binding"/>
    <property type="evidence" value="ECO:0007669"/>
    <property type="project" value="TreeGrafter"/>
</dbReference>
<dbReference type="PANTHER" id="PTHR30115">
    <property type="entry name" value="NITROGEN REGULATORY PROTEIN P-II"/>
    <property type="match status" value="1"/>
</dbReference>
<dbReference type="PANTHER" id="PTHR30115:SF11">
    <property type="entry name" value="NITROGEN REGULATORY PROTEIN P-II HOMOLOG"/>
    <property type="match status" value="1"/>
</dbReference>
<dbReference type="GO" id="GO:0006808">
    <property type="term" value="P:regulation of nitrogen utilization"/>
    <property type="evidence" value="ECO:0007669"/>
    <property type="project" value="InterPro"/>
</dbReference>
<dbReference type="InterPro" id="IPR017918">
    <property type="entry name" value="N-reg_PII_CS"/>
</dbReference>